<dbReference type="EMBL" id="SMAG01000001">
    <property type="protein sequence ID" value="TCS96569.1"/>
    <property type="molecule type" value="Genomic_DNA"/>
</dbReference>
<dbReference type="InterPro" id="IPR005370">
    <property type="entry name" value="UPF0180"/>
</dbReference>
<dbReference type="Pfam" id="PF03698">
    <property type="entry name" value="UPF0180"/>
    <property type="match status" value="1"/>
</dbReference>
<keyword evidence="2" id="KW-1185">Reference proteome</keyword>
<accession>A0A4R3LA23</accession>
<dbReference type="Proteomes" id="UP000294937">
    <property type="component" value="Unassembled WGS sequence"/>
</dbReference>
<reference evidence="1 2" key="1">
    <citation type="submission" date="2019-03" db="EMBL/GenBank/DDBJ databases">
        <title>Genomic Encyclopedia of Type Strains, Phase IV (KMG-IV): sequencing the most valuable type-strain genomes for metagenomic binning, comparative biology and taxonomic classification.</title>
        <authorList>
            <person name="Goeker M."/>
        </authorList>
    </citation>
    <scope>NUCLEOTIDE SEQUENCE [LARGE SCALE GENOMIC DNA]</scope>
    <source>
        <strain evidence="1 2">DSM 45707</strain>
    </source>
</reference>
<name>A0A4R3LA23_9BACL</name>
<comment type="caution">
    <text evidence="1">The sequence shown here is derived from an EMBL/GenBank/DDBJ whole genome shotgun (WGS) entry which is preliminary data.</text>
</comment>
<proteinExistence type="predicted"/>
<organism evidence="1 2">
    <name type="scientific">Hazenella coriacea</name>
    <dbReference type="NCBI Taxonomy" id="1179467"/>
    <lineage>
        <taxon>Bacteria</taxon>
        <taxon>Bacillati</taxon>
        <taxon>Bacillota</taxon>
        <taxon>Bacilli</taxon>
        <taxon>Bacillales</taxon>
        <taxon>Thermoactinomycetaceae</taxon>
        <taxon>Hazenella</taxon>
    </lineage>
</organism>
<dbReference type="AlphaFoldDB" id="A0A4R3LA23"/>
<evidence type="ECO:0000313" key="2">
    <source>
        <dbReference type="Proteomes" id="UP000294937"/>
    </source>
</evidence>
<gene>
    <name evidence="1" type="ORF">EDD58_101204</name>
</gene>
<evidence type="ECO:0000313" key="1">
    <source>
        <dbReference type="EMBL" id="TCS96569.1"/>
    </source>
</evidence>
<dbReference type="RefSeq" id="WP_165875731.1">
    <property type="nucleotide sequence ID" value="NZ_SMAG01000001.1"/>
</dbReference>
<protein>
    <submittedName>
        <fullName evidence="1">Uncharacterized protein UPF0180</fullName>
    </submittedName>
</protein>
<sequence length="83" mass="9266">MYRIAIEPSLTPIKEYLAQKGYQCDLLENTNENLTQGTYKAVVVTGGDINLMGMQNIEFACPVINAEGLTPEQVYDRLQSIPQ</sequence>